<proteinExistence type="predicted"/>
<keyword evidence="2" id="KW-1185">Reference proteome</keyword>
<dbReference type="HOGENOM" id="CLU_3230355_0_0_9"/>
<dbReference type="EMBL" id="ACBZ01000023">
    <property type="protein sequence ID" value="EEG50456.1"/>
    <property type="molecule type" value="Genomic_DNA"/>
</dbReference>
<accession>C0CIF8</accession>
<protein>
    <submittedName>
        <fullName evidence="1">Uncharacterized protein</fullName>
    </submittedName>
</protein>
<reference evidence="1 2" key="2">
    <citation type="submission" date="2009-02" db="EMBL/GenBank/DDBJ databases">
        <title>Draft genome sequence of Blautia hydrogenotrophica DSM 10507 (Ruminococcus hydrogenotrophicus DSM 10507).</title>
        <authorList>
            <person name="Sudarsanam P."/>
            <person name="Ley R."/>
            <person name="Guruge J."/>
            <person name="Turnbaugh P.J."/>
            <person name="Mahowald M."/>
            <person name="Liep D."/>
            <person name="Gordon J."/>
        </authorList>
    </citation>
    <scope>NUCLEOTIDE SEQUENCE [LARGE SCALE GENOMIC DNA]</scope>
    <source>
        <strain evidence="2">DSM 10507 / JCM 14656 / S5a33</strain>
    </source>
</reference>
<gene>
    <name evidence="1" type="ORF">RUMHYD_00622</name>
</gene>
<reference evidence="1 2" key="1">
    <citation type="submission" date="2009-01" db="EMBL/GenBank/DDBJ databases">
        <authorList>
            <person name="Fulton L."/>
            <person name="Clifton S."/>
            <person name="Fulton B."/>
            <person name="Xu J."/>
            <person name="Minx P."/>
            <person name="Pepin K.H."/>
            <person name="Johnson M."/>
            <person name="Bhonagiri V."/>
            <person name="Nash W.E."/>
            <person name="Mardis E.R."/>
            <person name="Wilson R.K."/>
        </authorList>
    </citation>
    <scope>NUCLEOTIDE SEQUENCE [LARGE SCALE GENOMIC DNA]</scope>
    <source>
        <strain evidence="2">DSM 10507 / JCM 14656 / S5a33</strain>
    </source>
</reference>
<sequence>MAFAGKLLVGNVKLNRCEMLSKEKGIFQRKGSIYFIEEGPCGE</sequence>
<evidence type="ECO:0000313" key="2">
    <source>
        <dbReference type="Proteomes" id="UP000003100"/>
    </source>
</evidence>
<organism evidence="1 2">
    <name type="scientific">Blautia hydrogenotrophica (strain DSM 10507 / JCM 14656 / S5a33)</name>
    <name type="common">Ruminococcus hydrogenotrophicus</name>
    <dbReference type="NCBI Taxonomy" id="476272"/>
    <lineage>
        <taxon>Bacteria</taxon>
        <taxon>Bacillati</taxon>
        <taxon>Bacillota</taxon>
        <taxon>Clostridia</taxon>
        <taxon>Lachnospirales</taxon>
        <taxon>Lachnospiraceae</taxon>
        <taxon>Blautia</taxon>
    </lineage>
</organism>
<dbReference type="AlphaFoldDB" id="C0CIF8"/>
<dbReference type="Proteomes" id="UP000003100">
    <property type="component" value="Unassembled WGS sequence"/>
</dbReference>
<comment type="caution">
    <text evidence="1">The sequence shown here is derived from an EMBL/GenBank/DDBJ whole genome shotgun (WGS) entry which is preliminary data.</text>
</comment>
<evidence type="ECO:0000313" key="1">
    <source>
        <dbReference type="EMBL" id="EEG50456.1"/>
    </source>
</evidence>
<name>C0CIF8_BLAHS</name>